<keyword evidence="3 8" id="KW-0813">Transport</keyword>
<dbReference type="PANTHER" id="PTHR43829:SF5">
    <property type="entry name" value="AQUAPORIN-9"/>
    <property type="match status" value="1"/>
</dbReference>
<evidence type="ECO:0000256" key="10">
    <source>
        <dbReference type="SAM" id="Phobius"/>
    </source>
</evidence>
<dbReference type="PROSITE" id="PS00221">
    <property type="entry name" value="MIP"/>
    <property type="match status" value="1"/>
</dbReference>
<keyword evidence="12" id="KW-1185">Reference proteome</keyword>
<reference evidence="11" key="1">
    <citation type="submission" date="2021-06" db="EMBL/GenBank/DDBJ databases">
        <title>Parelaphostrongylus tenuis whole genome reference sequence.</title>
        <authorList>
            <person name="Garwood T.J."/>
            <person name="Larsen P.A."/>
            <person name="Fountain-Jones N.M."/>
            <person name="Garbe J.R."/>
            <person name="Macchietto M.G."/>
            <person name="Kania S.A."/>
            <person name="Gerhold R.W."/>
            <person name="Richards J.E."/>
            <person name="Wolf T.M."/>
        </authorList>
    </citation>
    <scope>NUCLEOTIDE SEQUENCE</scope>
    <source>
        <strain evidence="11">MNPRO001-30</strain>
        <tissue evidence="11">Meninges</tissue>
    </source>
</reference>
<evidence type="ECO:0000256" key="7">
    <source>
        <dbReference type="ARBA" id="ARBA00045280"/>
    </source>
</evidence>
<keyword evidence="5 10" id="KW-1133">Transmembrane helix</keyword>
<evidence type="ECO:0000256" key="5">
    <source>
        <dbReference type="ARBA" id="ARBA00022989"/>
    </source>
</evidence>
<dbReference type="InterPro" id="IPR023271">
    <property type="entry name" value="Aquaporin-like"/>
</dbReference>
<organism evidence="11 12">
    <name type="scientific">Parelaphostrongylus tenuis</name>
    <name type="common">Meningeal worm</name>
    <dbReference type="NCBI Taxonomy" id="148309"/>
    <lineage>
        <taxon>Eukaryota</taxon>
        <taxon>Metazoa</taxon>
        <taxon>Ecdysozoa</taxon>
        <taxon>Nematoda</taxon>
        <taxon>Chromadorea</taxon>
        <taxon>Rhabditida</taxon>
        <taxon>Rhabditina</taxon>
        <taxon>Rhabditomorpha</taxon>
        <taxon>Strongyloidea</taxon>
        <taxon>Metastrongylidae</taxon>
        <taxon>Parelaphostrongylus</taxon>
    </lineage>
</organism>
<proteinExistence type="inferred from homology"/>
<sequence>MSGSSRKREVSEESDADPPKAMLPPDVLRSAIHIESPIMRNALSEFFGTALLLFIGDAVVMQFILSGEKLNTWIQINVGWAFAITLCVYTCAKTSGGHLNPAVSLTMVTLGKLSFPHFLIYCVVQTAGALVGAAAALGVYYDQFMQFTRGVYKIIGPNSTARCFCSFPDPHITNTTCFFDQIVGTGLLLFFVCVIIDKRNGIPDYAHPFLFGITLLVIGTCYGMNLGYPINPARDLGPRILAFFIYGDEVFSYHDYYFWIPIIAPCIGGVMAAWMYHTCIGSHIPDPVDNFPECKERGLEAATRKSRRSSKRHRFSPKSGR</sequence>
<feature type="transmembrane region" description="Helical" evidence="10">
    <location>
        <begin position="256"/>
        <end position="276"/>
    </location>
</feature>
<dbReference type="Pfam" id="PF00230">
    <property type="entry name" value="MIP"/>
    <property type="match status" value="1"/>
</dbReference>
<dbReference type="Proteomes" id="UP001196413">
    <property type="component" value="Unassembled WGS sequence"/>
</dbReference>
<gene>
    <name evidence="11" type="ORF">KIN20_016236</name>
</gene>
<comment type="subcellular location">
    <subcellularLocation>
        <location evidence="1">Membrane</location>
        <topology evidence="1">Multi-pass membrane protein</topology>
    </subcellularLocation>
</comment>
<evidence type="ECO:0000256" key="1">
    <source>
        <dbReference type="ARBA" id="ARBA00004141"/>
    </source>
</evidence>
<keyword evidence="4 8" id="KW-0812">Transmembrane</keyword>
<dbReference type="GO" id="GO:0015250">
    <property type="term" value="F:water channel activity"/>
    <property type="evidence" value="ECO:0007669"/>
    <property type="project" value="TreeGrafter"/>
</dbReference>
<dbReference type="AlphaFoldDB" id="A0AAD5QMU6"/>
<evidence type="ECO:0000256" key="6">
    <source>
        <dbReference type="ARBA" id="ARBA00023136"/>
    </source>
</evidence>
<dbReference type="CDD" id="cd00333">
    <property type="entry name" value="MIP"/>
    <property type="match status" value="1"/>
</dbReference>
<dbReference type="Gene3D" id="1.20.1080.10">
    <property type="entry name" value="Glycerol uptake facilitator protein"/>
    <property type="match status" value="1"/>
</dbReference>
<feature type="transmembrane region" description="Helical" evidence="10">
    <location>
        <begin position="46"/>
        <end position="66"/>
    </location>
</feature>
<feature type="transmembrane region" description="Helical" evidence="10">
    <location>
        <begin position="178"/>
        <end position="196"/>
    </location>
</feature>
<dbReference type="SUPFAM" id="SSF81338">
    <property type="entry name" value="Aquaporin-like"/>
    <property type="match status" value="1"/>
</dbReference>
<feature type="compositionally biased region" description="Basic and acidic residues" evidence="9">
    <location>
        <begin position="1"/>
        <end position="11"/>
    </location>
</feature>
<feature type="transmembrane region" description="Helical" evidence="10">
    <location>
        <begin position="208"/>
        <end position="228"/>
    </location>
</feature>
<keyword evidence="6 10" id="KW-0472">Membrane</keyword>
<comment type="similarity">
    <text evidence="2 8">Belongs to the MIP/aquaporin (TC 1.A.8) family.</text>
</comment>
<dbReference type="InterPro" id="IPR000425">
    <property type="entry name" value="MIP"/>
</dbReference>
<evidence type="ECO:0000256" key="3">
    <source>
        <dbReference type="ARBA" id="ARBA00022448"/>
    </source>
</evidence>
<evidence type="ECO:0000256" key="4">
    <source>
        <dbReference type="ARBA" id="ARBA00022692"/>
    </source>
</evidence>
<evidence type="ECO:0000256" key="9">
    <source>
        <dbReference type="SAM" id="MobiDB-lite"/>
    </source>
</evidence>
<evidence type="ECO:0000256" key="8">
    <source>
        <dbReference type="RuleBase" id="RU000477"/>
    </source>
</evidence>
<feature type="transmembrane region" description="Helical" evidence="10">
    <location>
        <begin position="118"/>
        <end position="141"/>
    </location>
</feature>
<dbReference type="PRINTS" id="PR00783">
    <property type="entry name" value="MINTRINSICP"/>
</dbReference>
<dbReference type="InterPro" id="IPR050363">
    <property type="entry name" value="MIP/Aquaporin"/>
</dbReference>
<dbReference type="GO" id="GO:0015254">
    <property type="term" value="F:glycerol channel activity"/>
    <property type="evidence" value="ECO:0007669"/>
    <property type="project" value="TreeGrafter"/>
</dbReference>
<comment type="caution">
    <text evidence="11">The sequence shown here is derived from an EMBL/GenBank/DDBJ whole genome shotgun (WGS) entry which is preliminary data.</text>
</comment>
<dbReference type="InterPro" id="IPR022357">
    <property type="entry name" value="MIP_CS"/>
</dbReference>
<protein>
    <submittedName>
        <fullName evidence="11">Uncharacterized protein</fullName>
    </submittedName>
</protein>
<feature type="transmembrane region" description="Helical" evidence="10">
    <location>
        <begin position="72"/>
        <end position="92"/>
    </location>
</feature>
<evidence type="ECO:0000313" key="12">
    <source>
        <dbReference type="Proteomes" id="UP001196413"/>
    </source>
</evidence>
<evidence type="ECO:0000256" key="2">
    <source>
        <dbReference type="ARBA" id="ARBA00006175"/>
    </source>
</evidence>
<comment type="function">
    <text evidence="7">Aquaglyceroporin that may modulate the water content and osmolytes during anhydrobiosis.</text>
</comment>
<accession>A0AAD5QMU6</accession>
<name>A0AAD5QMU6_PARTN</name>
<evidence type="ECO:0000313" key="11">
    <source>
        <dbReference type="EMBL" id="KAJ1357958.1"/>
    </source>
</evidence>
<feature type="compositionally biased region" description="Basic residues" evidence="9">
    <location>
        <begin position="304"/>
        <end position="321"/>
    </location>
</feature>
<dbReference type="GO" id="GO:0016323">
    <property type="term" value="C:basolateral plasma membrane"/>
    <property type="evidence" value="ECO:0007669"/>
    <property type="project" value="TreeGrafter"/>
</dbReference>
<feature type="region of interest" description="Disordered" evidence="9">
    <location>
        <begin position="1"/>
        <end position="24"/>
    </location>
</feature>
<dbReference type="EMBL" id="JAHQIW010003268">
    <property type="protein sequence ID" value="KAJ1357958.1"/>
    <property type="molecule type" value="Genomic_DNA"/>
</dbReference>
<dbReference type="PANTHER" id="PTHR43829">
    <property type="entry name" value="AQUAPORIN OR AQUAGLYCEROPORIN RELATED"/>
    <property type="match status" value="1"/>
</dbReference>
<feature type="region of interest" description="Disordered" evidence="9">
    <location>
        <begin position="300"/>
        <end position="321"/>
    </location>
</feature>